<dbReference type="GO" id="GO:0005737">
    <property type="term" value="C:cytoplasm"/>
    <property type="evidence" value="ECO:0007669"/>
    <property type="project" value="UniProtKB-SubCell"/>
</dbReference>
<evidence type="ECO:0000256" key="3">
    <source>
        <dbReference type="ARBA" id="ARBA00022722"/>
    </source>
</evidence>
<evidence type="ECO:0000256" key="5">
    <source>
        <dbReference type="ARBA" id="ARBA00022759"/>
    </source>
</evidence>
<dbReference type="RefSeq" id="WP_088027161.1">
    <property type="nucleotide sequence ID" value="NZ_FWZD01000018.1"/>
</dbReference>
<dbReference type="Proteomes" id="UP000194439">
    <property type="component" value="Unassembled WGS sequence"/>
</dbReference>
<proteinExistence type="inferred from homology"/>
<keyword evidence="3 13" id="KW-0540">Nuclease</keyword>
<dbReference type="AlphaFoldDB" id="A0A1Y5YWZ2"/>
<comment type="subcellular location">
    <subcellularLocation>
        <location evidence="1 13">Cytoplasm</location>
    </subcellularLocation>
</comment>
<keyword evidence="7 13" id="KW-0378">Hydrolase</keyword>
<gene>
    <name evidence="14" type="primary">recU_1</name>
    <name evidence="13" type="synonym">recU</name>
    <name evidence="14" type="ORF">BACERE00185_00077</name>
</gene>
<comment type="catalytic activity">
    <reaction evidence="13">
        <text>Endonucleolytic cleavage at a junction such as a reciprocal single-stranded crossover between two homologous DNA duplexes (Holliday junction).</text>
        <dbReference type="EC" id="3.1.21.10"/>
    </reaction>
</comment>
<keyword evidence="8 13" id="KW-0460">Magnesium</keyword>
<evidence type="ECO:0000256" key="2">
    <source>
        <dbReference type="ARBA" id="ARBA00022490"/>
    </source>
</evidence>
<keyword evidence="4 13" id="KW-0479">Metal-binding</keyword>
<dbReference type="Pfam" id="PF03838">
    <property type="entry name" value="RecU"/>
    <property type="match status" value="1"/>
</dbReference>
<name>A0A1Y5YWZ2_9BACI</name>
<feature type="binding site" evidence="13">
    <location>
        <position position="77"/>
    </location>
    <ligand>
        <name>Mg(2+)</name>
        <dbReference type="ChEBI" id="CHEBI:18420"/>
    </ligand>
</feature>
<protein>
    <recommendedName>
        <fullName evidence="12 13">Holliday junction resolvase RecU</fullName>
        <ecNumber evidence="13">3.1.21.10</ecNumber>
    </recommendedName>
    <alternativeName>
        <fullName evidence="13">Recombination protein U homolog</fullName>
    </alternativeName>
</protein>
<dbReference type="Gene3D" id="3.40.1350.10">
    <property type="match status" value="1"/>
</dbReference>
<evidence type="ECO:0000256" key="4">
    <source>
        <dbReference type="ARBA" id="ARBA00022723"/>
    </source>
</evidence>
<comment type="function">
    <text evidence="13">Endonuclease that resolves Holliday junction intermediates in genetic recombination. Cleaves mobile four-strand junctions by introducing symmetrical nicks in paired strands. Promotes annealing of linear ssDNA with homologous dsDNA. Required for DNA repair, homologous recombination and chromosome segregation.</text>
</comment>
<dbReference type="PIRSF" id="PIRSF037785">
    <property type="entry name" value="RecU"/>
    <property type="match status" value="1"/>
</dbReference>
<dbReference type="EC" id="3.1.21.10" evidence="13"/>
<evidence type="ECO:0000256" key="10">
    <source>
        <dbReference type="ARBA" id="ARBA00023204"/>
    </source>
</evidence>
<dbReference type="GO" id="GO:0007059">
    <property type="term" value="P:chromosome segregation"/>
    <property type="evidence" value="ECO:0007669"/>
    <property type="project" value="UniProtKB-UniRule"/>
</dbReference>
<organism evidence="14 15">
    <name type="scientific">Bacillus mobilis</name>
    <dbReference type="NCBI Taxonomy" id="2026190"/>
    <lineage>
        <taxon>Bacteria</taxon>
        <taxon>Bacillati</taxon>
        <taxon>Bacillota</taxon>
        <taxon>Bacilli</taxon>
        <taxon>Bacillales</taxon>
        <taxon>Bacillaceae</taxon>
        <taxon>Bacillus</taxon>
        <taxon>Bacillus cereus group</taxon>
    </lineage>
</organism>
<keyword evidence="5 13" id="KW-0255">Endonuclease</keyword>
<reference evidence="15" key="1">
    <citation type="submission" date="2017-04" db="EMBL/GenBank/DDBJ databases">
        <authorList>
            <person name="Criscuolo A."/>
        </authorList>
    </citation>
    <scope>NUCLEOTIDE SEQUENCE [LARGE SCALE GENOMIC DNA]</scope>
</reference>
<dbReference type="GO" id="GO:0006281">
    <property type="term" value="P:DNA repair"/>
    <property type="evidence" value="ECO:0007669"/>
    <property type="project" value="UniProtKB-UniRule"/>
</dbReference>
<dbReference type="GO" id="GO:0000287">
    <property type="term" value="F:magnesium ion binding"/>
    <property type="evidence" value="ECO:0007669"/>
    <property type="project" value="UniProtKB-UniRule"/>
</dbReference>
<evidence type="ECO:0000256" key="12">
    <source>
        <dbReference type="ARBA" id="ARBA00029523"/>
    </source>
</evidence>
<dbReference type="InterPro" id="IPR011335">
    <property type="entry name" value="Restrct_endonuc-II-like"/>
</dbReference>
<dbReference type="InterPro" id="IPR004612">
    <property type="entry name" value="Resolv_RecU"/>
</dbReference>
<keyword evidence="6 13" id="KW-0227">DNA damage</keyword>
<comment type="similarity">
    <text evidence="11 13">Belongs to the RecU family.</text>
</comment>
<dbReference type="EMBL" id="FWZD01000018">
    <property type="protein sequence ID" value="SMD65880.1"/>
    <property type="molecule type" value="Genomic_DNA"/>
</dbReference>
<keyword evidence="9 13" id="KW-0233">DNA recombination</keyword>
<sequence length="175" mass="19893">MVNRAINYANRGKSLEIAIETANAQYDAREVALIDKVATPVKMKKLDQRGQIASGWYDHKSTVDYKGLTNGVSIAFDAKSTTNKTNFPLQNIKSHQVAYLRKHQQQKGISFMLIEFSMHHEHYILMFDQLAEWWAQAVQDGRKSIPYQFFVDNCIRCGPGRGIALDYLAALPQVN</sequence>
<evidence type="ECO:0000256" key="1">
    <source>
        <dbReference type="ARBA" id="ARBA00004496"/>
    </source>
</evidence>
<dbReference type="SUPFAM" id="SSF52980">
    <property type="entry name" value="Restriction endonuclease-like"/>
    <property type="match status" value="1"/>
</dbReference>
<dbReference type="GO" id="GO:0008821">
    <property type="term" value="F:crossover junction DNA endonuclease activity"/>
    <property type="evidence" value="ECO:0007669"/>
    <property type="project" value="UniProtKB-EC"/>
</dbReference>
<evidence type="ECO:0000256" key="11">
    <source>
        <dbReference type="ARBA" id="ARBA00023447"/>
    </source>
</evidence>
<feature type="binding site" evidence="13">
    <location>
        <position position="96"/>
    </location>
    <ligand>
        <name>Mg(2+)</name>
        <dbReference type="ChEBI" id="CHEBI:18420"/>
    </ligand>
</feature>
<dbReference type="CDD" id="cd22354">
    <property type="entry name" value="RecU-like"/>
    <property type="match status" value="1"/>
</dbReference>
<dbReference type="GO" id="GO:0006310">
    <property type="term" value="P:DNA recombination"/>
    <property type="evidence" value="ECO:0007669"/>
    <property type="project" value="UniProtKB-UniRule"/>
</dbReference>
<evidence type="ECO:0000256" key="7">
    <source>
        <dbReference type="ARBA" id="ARBA00022801"/>
    </source>
</evidence>
<dbReference type="InterPro" id="IPR011856">
    <property type="entry name" value="tRNA_endonuc-like_dom_sf"/>
</dbReference>
<evidence type="ECO:0000256" key="13">
    <source>
        <dbReference type="HAMAP-Rule" id="MF_00130"/>
    </source>
</evidence>
<feature type="site" description="Transition state stabilizer" evidence="13">
    <location>
        <position position="79"/>
    </location>
</feature>
<evidence type="ECO:0000313" key="15">
    <source>
        <dbReference type="Proteomes" id="UP000194439"/>
    </source>
</evidence>
<evidence type="ECO:0000256" key="9">
    <source>
        <dbReference type="ARBA" id="ARBA00023172"/>
    </source>
</evidence>
<keyword evidence="2 13" id="KW-0963">Cytoplasm</keyword>
<comment type="cofactor">
    <cofactor evidence="13">
        <name>Mg(2+)</name>
        <dbReference type="ChEBI" id="CHEBI:18420"/>
    </cofactor>
    <text evidence="13">Binds 1 Mg(2+) ion per subunit.</text>
</comment>
<evidence type="ECO:0000256" key="8">
    <source>
        <dbReference type="ARBA" id="ARBA00022842"/>
    </source>
</evidence>
<evidence type="ECO:0000256" key="6">
    <source>
        <dbReference type="ARBA" id="ARBA00022763"/>
    </source>
</evidence>
<keyword evidence="10 13" id="KW-0234">DNA repair</keyword>
<evidence type="ECO:0000313" key="14">
    <source>
        <dbReference type="EMBL" id="SMD65880.1"/>
    </source>
</evidence>
<dbReference type="GO" id="GO:0003676">
    <property type="term" value="F:nucleic acid binding"/>
    <property type="evidence" value="ECO:0007669"/>
    <property type="project" value="InterPro"/>
</dbReference>
<dbReference type="HAMAP" id="MF_00130">
    <property type="entry name" value="RecU"/>
    <property type="match status" value="1"/>
</dbReference>
<feature type="binding site" evidence="13">
    <location>
        <position position="64"/>
    </location>
    <ligand>
        <name>Mg(2+)</name>
        <dbReference type="ChEBI" id="CHEBI:18420"/>
    </ligand>
</feature>
<accession>A0A1Y5YWZ2</accession>
<feature type="binding site" evidence="13">
    <location>
        <position position="62"/>
    </location>
    <ligand>
        <name>Mg(2+)</name>
        <dbReference type="ChEBI" id="CHEBI:18420"/>
    </ligand>
</feature>